<keyword evidence="9" id="KW-0539">Nucleus</keyword>
<evidence type="ECO:0000256" key="12">
    <source>
        <dbReference type="RuleBase" id="RU004020"/>
    </source>
</evidence>
<evidence type="ECO:0000256" key="1">
    <source>
        <dbReference type="ARBA" id="ARBA00004123"/>
    </source>
</evidence>
<evidence type="ECO:0000313" key="17">
    <source>
        <dbReference type="Proteomes" id="UP000231279"/>
    </source>
</evidence>
<dbReference type="InterPro" id="IPR036390">
    <property type="entry name" value="WH_DNA-bd_sf"/>
</dbReference>
<sequence>METASTSSTITKGGDGGGPAPAPAPMPASNAPPPFLVKTYDMVDDPSTDKIVSWSPTNNSFVVWDSAEFAKELLPKYFKHNNFSSFVRQLNTYGFRKVDPDRWEFANEGFLRGQKHLLKSISRRKPAHGHPPHQQQTNAQSSAVGACVEVGKFGLEEEVERLKRDKNVLMQELVRLRQQQQTTDAQLQAMVQRLQGMEQRQQQMMAFLAKAVNSPGFLAQFMQQPNDNNRSIMEGSKKRRLKQEGVSDDDSFSPSDGQIVKYQPMMNEAAKAMLRQIVKLDSSSSLENFEKASDSFLNSSSNRVSGVTLQEVPPTSGPSIVPSTSAIKGNSSAVITEVQSPSLGASAEVAANQFSGKIGTQEMPPISLPAADAILPELSQMVPESNVDIIGSEAEAGVFMDQTSFPVSGEIPLDVGDFSPNPQMEWDNSLLDEIQELPGVSDSFWEKFLQSPPPVEAEMDSTLTDDLPEGGETKPLENGWNKSEHMAKLTEQMGLLSSDAQKVFDT</sequence>
<keyword evidence="17" id="KW-1185">Reference proteome</keyword>
<evidence type="ECO:0000256" key="4">
    <source>
        <dbReference type="ARBA" id="ARBA00023015"/>
    </source>
</evidence>
<dbReference type="EMBL" id="NKXS01000687">
    <property type="protein sequence ID" value="PIN22825.1"/>
    <property type="molecule type" value="Genomic_DNA"/>
</dbReference>
<keyword evidence="3" id="KW-0597">Phosphoprotein</keyword>
<feature type="region of interest" description="Disordered" evidence="14">
    <location>
        <begin position="454"/>
        <end position="481"/>
    </location>
</feature>
<dbReference type="GO" id="GO:0000978">
    <property type="term" value="F:RNA polymerase II cis-regulatory region sequence-specific DNA binding"/>
    <property type="evidence" value="ECO:0007669"/>
    <property type="project" value="TreeGrafter"/>
</dbReference>
<comment type="subcellular location">
    <subcellularLocation>
        <location evidence="1">Nucleus</location>
    </subcellularLocation>
</comment>
<dbReference type="Pfam" id="PF00447">
    <property type="entry name" value="HSF_DNA-bind"/>
    <property type="match status" value="1"/>
</dbReference>
<dbReference type="SUPFAM" id="SSF46785">
    <property type="entry name" value="Winged helix' DNA-binding domain"/>
    <property type="match status" value="1"/>
</dbReference>
<feature type="coiled-coil region" evidence="13">
    <location>
        <begin position="152"/>
        <end position="179"/>
    </location>
</feature>
<keyword evidence="13" id="KW-0175">Coiled coil</keyword>
<feature type="compositionally biased region" description="Polar residues" evidence="14">
    <location>
        <begin position="133"/>
        <end position="142"/>
    </location>
</feature>
<dbReference type="GO" id="GO:0034605">
    <property type="term" value="P:cellular response to heat"/>
    <property type="evidence" value="ECO:0007669"/>
    <property type="project" value="TreeGrafter"/>
</dbReference>
<evidence type="ECO:0000256" key="6">
    <source>
        <dbReference type="ARBA" id="ARBA00023125"/>
    </source>
</evidence>
<dbReference type="Gene3D" id="1.10.10.10">
    <property type="entry name" value="Winged helix-like DNA-binding domain superfamily/Winged helix DNA-binding domain"/>
    <property type="match status" value="1"/>
</dbReference>
<dbReference type="InterPro" id="IPR000232">
    <property type="entry name" value="HSF_DNA-bd"/>
</dbReference>
<feature type="region of interest" description="Disordered" evidence="14">
    <location>
        <begin position="1"/>
        <end position="33"/>
    </location>
</feature>
<reference evidence="17" key="1">
    <citation type="journal article" date="2018" name="Gigascience">
        <title>Genome assembly of the Pink Ipe (Handroanthus impetiginosus, Bignoniaceae), a highly valued, ecologically keystone Neotropical timber forest tree.</title>
        <authorList>
            <person name="Silva-Junior O.B."/>
            <person name="Grattapaglia D."/>
            <person name="Novaes E."/>
            <person name="Collevatti R.G."/>
        </authorList>
    </citation>
    <scope>NUCLEOTIDE SEQUENCE [LARGE SCALE GENOMIC DNA]</scope>
    <source>
        <strain evidence="17">cv. UFG-1</strain>
    </source>
</reference>
<feature type="compositionally biased region" description="Pro residues" evidence="14">
    <location>
        <begin position="20"/>
        <end position="33"/>
    </location>
</feature>
<dbReference type="Proteomes" id="UP000231279">
    <property type="component" value="Unassembled WGS sequence"/>
</dbReference>
<dbReference type="PANTHER" id="PTHR10015">
    <property type="entry name" value="HEAT SHOCK TRANSCRIPTION FACTOR"/>
    <property type="match status" value="1"/>
</dbReference>
<comment type="caution">
    <text evidence="16">The sequence shown here is derived from an EMBL/GenBank/DDBJ whole genome shotgun (WGS) entry which is preliminary data.</text>
</comment>
<dbReference type="STRING" id="429701.A0A2G9HZ86"/>
<comment type="function">
    <text evidence="10">DNA-binding protein that specifically binds heat shock promoter elements (HSE) and activates transcription.</text>
</comment>
<feature type="domain" description="HSF-type DNA-binding" evidence="15">
    <location>
        <begin position="74"/>
        <end position="98"/>
    </location>
</feature>
<evidence type="ECO:0000313" key="16">
    <source>
        <dbReference type="EMBL" id="PIN22825.1"/>
    </source>
</evidence>
<dbReference type="SMART" id="SM00415">
    <property type="entry name" value="HSF"/>
    <property type="match status" value="1"/>
</dbReference>
<accession>A0A2G9HZ86</accession>
<evidence type="ECO:0000256" key="7">
    <source>
        <dbReference type="ARBA" id="ARBA00023159"/>
    </source>
</evidence>
<dbReference type="FunFam" id="1.10.10.10:FF:000057">
    <property type="entry name" value="Heat shock transcription factor 1"/>
    <property type="match status" value="1"/>
</dbReference>
<evidence type="ECO:0000256" key="8">
    <source>
        <dbReference type="ARBA" id="ARBA00023163"/>
    </source>
</evidence>
<evidence type="ECO:0000256" key="14">
    <source>
        <dbReference type="SAM" id="MobiDB-lite"/>
    </source>
</evidence>
<keyword evidence="8" id="KW-0804">Transcription</keyword>
<evidence type="ECO:0000256" key="13">
    <source>
        <dbReference type="SAM" id="Coils"/>
    </source>
</evidence>
<dbReference type="PANTHER" id="PTHR10015:SF436">
    <property type="entry name" value="HEAT STRESS TRANSCRIPTION FACTOR A-1D"/>
    <property type="match status" value="1"/>
</dbReference>
<evidence type="ECO:0000256" key="2">
    <source>
        <dbReference type="ARBA" id="ARBA00006403"/>
    </source>
</evidence>
<evidence type="ECO:0000256" key="5">
    <source>
        <dbReference type="ARBA" id="ARBA00023016"/>
    </source>
</evidence>
<dbReference type="GO" id="GO:0005634">
    <property type="term" value="C:nucleus"/>
    <property type="evidence" value="ECO:0007669"/>
    <property type="project" value="UniProtKB-SubCell"/>
</dbReference>
<name>A0A2G9HZ86_9LAMI</name>
<keyword evidence="6" id="KW-0238">DNA-binding</keyword>
<evidence type="ECO:0000256" key="10">
    <source>
        <dbReference type="ARBA" id="ARBA00055747"/>
    </source>
</evidence>
<dbReference type="PRINTS" id="PR00056">
    <property type="entry name" value="HSFDOMAIN"/>
</dbReference>
<feature type="region of interest" description="Disordered" evidence="14">
    <location>
        <begin position="237"/>
        <end position="256"/>
    </location>
</feature>
<keyword evidence="4" id="KW-0805">Transcription regulation</keyword>
<dbReference type="PROSITE" id="PS00434">
    <property type="entry name" value="HSF_DOMAIN"/>
    <property type="match status" value="1"/>
</dbReference>
<evidence type="ECO:0000256" key="11">
    <source>
        <dbReference type="ARBA" id="ARBA00081483"/>
    </source>
</evidence>
<dbReference type="AlphaFoldDB" id="A0A2G9HZ86"/>
<keyword evidence="7" id="KW-0010">Activator</keyword>
<dbReference type="GO" id="GO:0006357">
    <property type="term" value="P:regulation of transcription by RNA polymerase II"/>
    <property type="evidence" value="ECO:0007669"/>
    <property type="project" value="TreeGrafter"/>
</dbReference>
<comment type="similarity">
    <text evidence="2 12">Belongs to the HSF family.</text>
</comment>
<dbReference type="OrthoDB" id="60033at2759"/>
<feature type="region of interest" description="Disordered" evidence="14">
    <location>
        <begin position="123"/>
        <end position="142"/>
    </location>
</feature>
<dbReference type="InterPro" id="IPR036388">
    <property type="entry name" value="WH-like_DNA-bd_sf"/>
</dbReference>
<evidence type="ECO:0000259" key="15">
    <source>
        <dbReference type="PROSITE" id="PS00434"/>
    </source>
</evidence>
<evidence type="ECO:0000256" key="9">
    <source>
        <dbReference type="ARBA" id="ARBA00023242"/>
    </source>
</evidence>
<proteinExistence type="inferred from homology"/>
<feature type="compositionally biased region" description="Polar residues" evidence="14">
    <location>
        <begin position="1"/>
        <end position="11"/>
    </location>
</feature>
<gene>
    <name evidence="16" type="ORF">CDL12_04463</name>
</gene>
<protein>
    <recommendedName>
        <fullName evidence="11">Heat stress transcription factor</fullName>
    </recommendedName>
</protein>
<organism evidence="16 17">
    <name type="scientific">Handroanthus impetiginosus</name>
    <dbReference type="NCBI Taxonomy" id="429701"/>
    <lineage>
        <taxon>Eukaryota</taxon>
        <taxon>Viridiplantae</taxon>
        <taxon>Streptophyta</taxon>
        <taxon>Embryophyta</taxon>
        <taxon>Tracheophyta</taxon>
        <taxon>Spermatophyta</taxon>
        <taxon>Magnoliopsida</taxon>
        <taxon>eudicotyledons</taxon>
        <taxon>Gunneridae</taxon>
        <taxon>Pentapetalae</taxon>
        <taxon>asterids</taxon>
        <taxon>lamiids</taxon>
        <taxon>Lamiales</taxon>
        <taxon>Bignoniaceae</taxon>
        <taxon>Crescentiina</taxon>
        <taxon>Tabebuia alliance</taxon>
        <taxon>Handroanthus</taxon>
    </lineage>
</organism>
<dbReference type="GO" id="GO:0003700">
    <property type="term" value="F:DNA-binding transcription factor activity"/>
    <property type="evidence" value="ECO:0007669"/>
    <property type="project" value="InterPro"/>
</dbReference>
<keyword evidence="5 16" id="KW-0346">Stress response</keyword>
<evidence type="ECO:0000256" key="3">
    <source>
        <dbReference type="ARBA" id="ARBA00022553"/>
    </source>
</evidence>